<comment type="catalytic activity">
    <reaction evidence="8">
        <text>6-carboxy-5,6,7,8-tetrahydropterin + H(+) = 7-carboxy-7-carbaguanine + NH4(+)</text>
        <dbReference type="Rhea" id="RHEA:27974"/>
        <dbReference type="ChEBI" id="CHEBI:15378"/>
        <dbReference type="ChEBI" id="CHEBI:28938"/>
        <dbReference type="ChEBI" id="CHEBI:61032"/>
        <dbReference type="ChEBI" id="CHEBI:61036"/>
        <dbReference type="EC" id="4.3.99.3"/>
    </reaction>
</comment>
<dbReference type="GO" id="GO:0016840">
    <property type="term" value="F:carbon-nitrogen lyase activity"/>
    <property type="evidence" value="ECO:0007669"/>
    <property type="project" value="UniProtKB-UniRule"/>
</dbReference>
<evidence type="ECO:0000256" key="6">
    <source>
        <dbReference type="ARBA" id="ARBA00023014"/>
    </source>
</evidence>
<comment type="cofactor">
    <cofactor evidence="8">
        <name>Mg(2+)</name>
        <dbReference type="ChEBI" id="CHEBI:18420"/>
    </cofactor>
</comment>
<keyword evidence="2 8" id="KW-0949">S-adenosyl-L-methionine</keyword>
<feature type="binding site" evidence="8">
    <location>
        <begin position="21"/>
        <end position="23"/>
    </location>
    <ligand>
        <name>substrate</name>
    </ligand>
</feature>
<dbReference type="AlphaFoldDB" id="A0A7C5L6H5"/>
<dbReference type="InterPro" id="IPR024924">
    <property type="entry name" value="7-CO-7-deazaguanine_synth-like"/>
</dbReference>
<keyword evidence="7 8" id="KW-0456">Lyase</keyword>
<evidence type="ECO:0000256" key="5">
    <source>
        <dbReference type="ARBA" id="ARBA00023004"/>
    </source>
</evidence>
<feature type="binding site" evidence="8">
    <location>
        <begin position="129"/>
        <end position="131"/>
    </location>
    <ligand>
        <name>S-adenosyl-L-methionine</name>
        <dbReference type="ChEBI" id="CHEBI:59789"/>
    </ligand>
</feature>
<feature type="binding site" evidence="8">
    <location>
        <position position="44"/>
    </location>
    <ligand>
        <name>[4Fe-4S] cluster</name>
        <dbReference type="ChEBI" id="CHEBI:49883"/>
        <note>4Fe-4S-S-AdoMet</note>
    </ligand>
</feature>
<comment type="caution">
    <text evidence="10">The sequence shown here is derived from an EMBL/GenBank/DDBJ whole genome shotgun (WGS) entry which is preliminary data.</text>
</comment>
<evidence type="ECO:0000256" key="3">
    <source>
        <dbReference type="ARBA" id="ARBA00022723"/>
    </source>
</evidence>
<dbReference type="Pfam" id="PF04055">
    <property type="entry name" value="Radical_SAM"/>
    <property type="match status" value="1"/>
</dbReference>
<dbReference type="Proteomes" id="UP000885792">
    <property type="component" value="Unassembled WGS sequence"/>
</dbReference>
<dbReference type="PANTHER" id="PTHR42836:SF1">
    <property type="entry name" value="7-CARBOXY-7-DEAZAGUANINE SYNTHASE"/>
    <property type="match status" value="1"/>
</dbReference>
<evidence type="ECO:0000256" key="2">
    <source>
        <dbReference type="ARBA" id="ARBA00022691"/>
    </source>
</evidence>
<organism evidence="10">
    <name type="scientific">Aquifex aeolicus</name>
    <dbReference type="NCBI Taxonomy" id="63363"/>
    <lineage>
        <taxon>Bacteria</taxon>
        <taxon>Pseudomonadati</taxon>
        <taxon>Aquificota</taxon>
        <taxon>Aquificia</taxon>
        <taxon>Aquificales</taxon>
        <taxon>Aquificaceae</taxon>
        <taxon>Aquifex</taxon>
    </lineage>
</organism>
<feature type="binding site" evidence="8">
    <location>
        <begin position="46"/>
        <end position="48"/>
    </location>
    <ligand>
        <name>S-adenosyl-L-methionine</name>
        <dbReference type="ChEBI" id="CHEBI:59789"/>
    </ligand>
</feature>
<keyword evidence="6 8" id="KW-0411">Iron-sulfur</keyword>
<feature type="binding site" evidence="8">
    <location>
        <position position="83"/>
    </location>
    <ligand>
        <name>S-adenosyl-L-methionine</name>
        <dbReference type="ChEBI" id="CHEBI:59789"/>
    </ligand>
</feature>
<comment type="cofactor">
    <cofactor evidence="8">
        <name>[4Fe-4S] cluster</name>
        <dbReference type="ChEBI" id="CHEBI:49883"/>
    </cofactor>
    <text evidence="8">Binds 1 [4Fe-4S] cluster. The cluster is coordinated with 3 cysteines and an exchangeable S-adenosyl-L-methionine.</text>
</comment>
<evidence type="ECO:0000256" key="8">
    <source>
        <dbReference type="HAMAP-Rule" id="MF_00917"/>
    </source>
</evidence>
<feature type="binding site" evidence="8">
    <location>
        <position position="40"/>
    </location>
    <ligand>
        <name>[4Fe-4S] cluster</name>
        <dbReference type="ChEBI" id="CHEBI:49883"/>
        <note>4Fe-4S-S-AdoMet</note>
    </ligand>
</feature>
<feature type="domain" description="Radical SAM core" evidence="9">
    <location>
        <begin position="27"/>
        <end position="218"/>
    </location>
</feature>
<dbReference type="Gene3D" id="3.20.20.70">
    <property type="entry name" value="Aldolase class I"/>
    <property type="match status" value="1"/>
</dbReference>
<comment type="caution">
    <text evidence="8">Lacks conserved residue(s) required for the propagation of feature annotation.</text>
</comment>
<dbReference type="InterPro" id="IPR058240">
    <property type="entry name" value="rSAM_sf"/>
</dbReference>
<evidence type="ECO:0000256" key="1">
    <source>
        <dbReference type="ARBA" id="ARBA00022485"/>
    </source>
</evidence>
<dbReference type="EC" id="4.3.99.3" evidence="8"/>
<dbReference type="GO" id="GO:0008616">
    <property type="term" value="P:tRNA queuosine(34) biosynthetic process"/>
    <property type="evidence" value="ECO:0007669"/>
    <property type="project" value="UniProtKB-UniRule"/>
</dbReference>
<comment type="function">
    <text evidence="8">Catalyzes the complex heterocyclic radical-mediated conversion of 6-carboxy-5,6,7,8-tetrahydropterin (CPH4) to 7-carboxy-7-deazaguanine (CDG), a step common to the biosynthetic pathways of all 7-deazapurine-containing compounds.</text>
</comment>
<evidence type="ECO:0000313" key="10">
    <source>
        <dbReference type="EMBL" id="HHJ63548.1"/>
    </source>
</evidence>
<dbReference type="SFLD" id="SFLDS00029">
    <property type="entry name" value="Radical_SAM"/>
    <property type="match status" value="1"/>
</dbReference>
<comment type="cofactor">
    <cofactor evidence="8">
        <name>S-adenosyl-L-methionine</name>
        <dbReference type="ChEBI" id="CHEBI:59789"/>
    </cofactor>
    <text evidence="8">Binds 1 S-adenosyl-L-methionine per subunit.</text>
</comment>
<dbReference type="SUPFAM" id="SSF102114">
    <property type="entry name" value="Radical SAM enzymes"/>
    <property type="match status" value="1"/>
</dbReference>
<gene>
    <name evidence="8" type="primary">queE</name>
    <name evidence="10" type="ORF">ENJ61_01435</name>
</gene>
<dbReference type="GO" id="GO:0000287">
    <property type="term" value="F:magnesium ion binding"/>
    <property type="evidence" value="ECO:0007669"/>
    <property type="project" value="UniProtKB-UniRule"/>
</dbReference>
<reference evidence="10" key="1">
    <citation type="journal article" date="2020" name="mSystems">
        <title>Genome- and Community-Level Interaction Insights into Carbon Utilization and Element Cycling Functions of Hydrothermarchaeota in Hydrothermal Sediment.</title>
        <authorList>
            <person name="Zhou Z."/>
            <person name="Liu Y."/>
            <person name="Xu W."/>
            <person name="Pan J."/>
            <person name="Luo Z.H."/>
            <person name="Li M."/>
        </authorList>
    </citation>
    <scope>NUCLEOTIDE SEQUENCE [LARGE SCALE GENOMIC DNA]</scope>
    <source>
        <strain evidence="10">HyVt-501</strain>
    </source>
</reference>
<keyword evidence="1 8" id="KW-0004">4Fe-4S</keyword>
<dbReference type="PANTHER" id="PTHR42836">
    <property type="entry name" value="7-CARBOXY-7-DEAZAGUANINE SYNTHASE"/>
    <property type="match status" value="1"/>
</dbReference>
<feature type="binding site" evidence="8">
    <location>
        <position position="81"/>
    </location>
    <ligand>
        <name>substrate</name>
    </ligand>
</feature>
<evidence type="ECO:0000256" key="4">
    <source>
        <dbReference type="ARBA" id="ARBA00022842"/>
    </source>
</evidence>
<evidence type="ECO:0000256" key="7">
    <source>
        <dbReference type="ARBA" id="ARBA00023239"/>
    </source>
</evidence>
<keyword evidence="4 8" id="KW-0460">Magnesium</keyword>
<accession>A0A7C5L6H5</accession>
<comment type="subunit">
    <text evidence="8">Homodimer.</text>
</comment>
<feature type="binding site" evidence="8">
    <location>
        <position position="218"/>
    </location>
    <ligand>
        <name>substrate</name>
    </ligand>
</feature>
<proteinExistence type="inferred from homology"/>
<protein>
    <recommendedName>
        <fullName evidence="8">7-carboxy-7-deazaguanine synthase</fullName>
        <shortName evidence="8">CDG synthase</shortName>
        <ecNumber evidence="8">4.3.99.3</ecNumber>
    </recommendedName>
    <alternativeName>
        <fullName evidence="8">Queuosine biosynthesis protein QueE</fullName>
    </alternativeName>
</protein>
<dbReference type="EMBL" id="DRNB01000047">
    <property type="protein sequence ID" value="HHJ63548.1"/>
    <property type="molecule type" value="Genomic_DNA"/>
</dbReference>
<feature type="binding site" evidence="8">
    <location>
        <position position="47"/>
    </location>
    <ligand>
        <name>[4Fe-4S] cluster</name>
        <dbReference type="ChEBI" id="CHEBI:49883"/>
        <note>4Fe-4S-S-AdoMet</note>
    </ligand>
</feature>
<comment type="pathway">
    <text evidence="8">Purine metabolism; 7-cyano-7-deazaguanine biosynthesis.</text>
</comment>
<evidence type="ECO:0000259" key="9">
    <source>
        <dbReference type="PROSITE" id="PS51918"/>
    </source>
</evidence>
<dbReference type="PIRSF" id="PIRSF000370">
    <property type="entry name" value="QueE"/>
    <property type="match status" value="1"/>
</dbReference>
<keyword evidence="5 8" id="KW-0408">Iron</keyword>
<keyword evidence="3 8" id="KW-0479">Metal-binding</keyword>
<dbReference type="HAMAP" id="MF_00917">
    <property type="entry name" value="QueE"/>
    <property type="match status" value="1"/>
</dbReference>
<dbReference type="GO" id="GO:0051539">
    <property type="term" value="F:4 iron, 4 sulfur cluster binding"/>
    <property type="evidence" value="ECO:0007669"/>
    <property type="project" value="UniProtKB-UniRule"/>
</dbReference>
<dbReference type="UniPathway" id="UPA00391"/>
<comment type="similarity">
    <text evidence="8">Belongs to the radical SAM superfamily. 7-carboxy-7-deazaguanine synthase family.</text>
</comment>
<dbReference type="PROSITE" id="PS51918">
    <property type="entry name" value="RADICAL_SAM"/>
    <property type="match status" value="1"/>
</dbReference>
<dbReference type="InterPro" id="IPR013785">
    <property type="entry name" value="Aldolase_TIM"/>
</dbReference>
<name>A0A7C5L6H5_AQUAO</name>
<sequence>MLRDKAGTAVSLRLNEVYETIQGEGLLAGTPVILIRLQGCNLRCPWCDQPDALESGGGEETDPEELVRKIRSSPFRHVLITGGEPLLHRELPLLVELLVRESFSVQIETNGTLWNPDLARFGGVHLTCSPKGVVDYRVHPEILKRASELKFVVDSALSAEVLLRREFLNLLGEGKVVLQPESNREDMFRKALILQRRVAEAGYRVRVLPQIHRVFGIP</sequence>
<keyword evidence="8" id="KW-0671">Queuosine biosynthesis</keyword>
<dbReference type="GO" id="GO:1904047">
    <property type="term" value="F:S-adenosyl-L-methionine binding"/>
    <property type="evidence" value="ECO:0007669"/>
    <property type="project" value="UniProtKB-UniRule"/>
</dbReference>
<feature type="binding site" evidence="8">
    <location>
        <position position="36"/>
    </location>
    <ligand>
        <name>substrate</name>
    </ligand>
</feature>
<dbReference type="CDD" id="cd01335">
    <property type="entry name" value="Radical_SAM"/>
    <property type="match status" value="1"/>
</dbReference>
<dbReference type="InterPro" id="IPR007197">
    <property type="entry name" value="rSAM"/>
</dbReference>